<organism evidence="3 4">
    <name type="scientific">Halostagnicola larsenii XH-48</name>
    <dbReference type="NCBI Taxonomy" id="797299"/>
    <lineage>
        <taxon>Archaea</taxon>
        <taxon>Methanobacteriati</taxon>
        <taxon>Methanobacteriota</taxon>
        <taxon>Stenosarchaea group</taxon>
        <taxon>Halobacteria</taxon>
        <taxon>Halobacteriales</taxon>
        <taxon>Natrialbaceae</taxon>
        <taxon>Halostagnicola</taxon>
    </lineage>
</organism>
<dbReference type="EMBL" id="CP007055">
    <property type="protein sequence ID" value="AHG00894.1"/>
    <property type="molecule type" value="Genomic_DNA"/>
</dbReference>
<dbReference type="InterPro" id="IPR058486">
    <property type="entry name" value="DUF8173"/>
</dbReference>
<dbReference type="eggNOG" id="arCOG04555">
    <property type="taxonomic scope" value="Archaea"/>
</dbReference>
<keyword evidence="1" id="KW-1133">Transmembrane helix</keyword>
<feature type="transmembrane region" description="Helical" evidence="1">
    <location>
        <begin position="87"/>
        <end position="108"/>
    </location>
</feature>
<evidence type="ECO:0000256" key="1">
    <source>
        <dbReference type="SAM" id="Phobius"/>
    </source>
</evidence>
<dbReference type="HOGENOM" id="CLU_1673939_0_0_2"/>
<gene>
    <name evidence="3" type="ORF">HALLA_11615</name>
</gene>
<dbReference type="STRING" id="797299.HALLA_11615"/>
<dbReference type="KEGG" id="hlr:HALLA_11615"/>
<feature type="transmembrane region" description="Helical" evidence="1">
    <location>
        <begin position="15"/>
        <end position="36"/>
    </location>
</feature>
<dbReference type="Proteomes" id="UP000019024">
    <property type="component" value="Chromosome"/>
</dbReference>
<evidence type="ECO:0000313" key="3">
    <source>
        <dbReference type="EMBL" id="AHG00894.1"/>
    </source>
</evidence>
<dbReference type="Pfam" id="PF26514">
    <property type="entry name" value="DUF8173"/>
    <property type="match status" value="1"/>
</dbReference>
<name>W0JQM4_9EURY</name>
<dbReference type="AlphaFoldDB" id="W0JQM4"/>
<feature type="transmembrane region" description="Helical" evidence="1">
    <location>
        <begin position="115"/>
        <end position="132"/>
    </location>
</feature>
<proteinExistence type="predicted"/>
<feature type="transmembrane region" description="Helical" evidence="1">
    <location>
        <begin position="138"/>
        <end position="155"/>
    </location>
</feature>
<keyword evidence="1" id="KW-0472">Membrane</keyword>
<sequence>MLTQSRDPTLPIESLILAIPIEIAISVGIGALVLAIAPQTSQRTVDRIWTDPGTSFLYGLLVYVLTIISVIALVITVIGLLVVIPGIFVFVIVVIVGNVLAVIAVGTAFAGESNYWLGLVIGAVVVALLSTVPVLGEILRFIITTTGLGAFALGFSK</sequence>
<evidence type="ECO:0000259" key="2">
    <source>
        <dbReference type="Pfam" id="PF26514"/>
    </source>
</evidence>
<reference evidence="3 4" key="1">
    <citation type="submission" date="2014-01" db="EMBL/GenBank/DDBJ databases">
        <authorList>
            <consortium name="DOE Joint Genome Institute"/>
            <person name="Anderson I."/>
            <person name="Huntemann M."/>
            <person name="Han J."/>
            <person name="Chen A."/>
            <person name="Kyrpides N."/>
            <person name="Mavromatis K."/>
            <person name="Markowitz V."/>
            <person name="Palaniappan K."/>
            <person name="Ivanova N."/>
            <person name="Schaumberg A."/>
            <person name="Pati A."/>
            <person name="Liolios K."/>
            <person name="Nordberg H.P."/>
            <person name="Cantor M.N."/>
            <person name="Hua S.X."/>
            <person name="Woyke T."/>
        </authorList>
    </citation>
    <scope>NUCLEOTIDE SEQUENCE [LARGE SCALE GENOMIC DNA]</scope>
    <source>
        <strain evidence="3 4">XH-48</strain>
    </source>
</reference>
<feature type="domain" description="DUF8173" evidence="2">
    <location>
        <begin position="15"/>
        <end position="151"/>
    </location>
</feature>
<feature type="transmembrane region" description="Helical" evidence="1">
    <location>
        <begin position="56"/>
        <end position="81"/>
    </location>
</feature>
<keyword evidence="4" id="KW-1185">Reference proteome</keyword>
<protein>
    <recommendedName>
        <fullName evidence="2">DUF8173 domain-containing protein</fullName>
    </recommendedName>
</protein>
<accession>W0JQM4</accession>
<evidence type="ECO:0000313" key="4">
    <source>
        <dbReference type="Proteomes" id="UP000019024"/>
    </source>
</evidence>
<keyword evidence="1" id="KW-0812">Transmembrane</keyword>